<sequence>ANSESKEAGLSHENRILCCNLACLEKVCNRFDIIDLQIRISKSSIRKQQALLYSQTILLSRTELDSILPKVLLMDRGNITFPTTATGAILKDRGGSGRGNTK</sequence>
<dbReference type="AlphaFoldDB" id="A0A5A7QNX6"/>
<name>A0A5A7QNX6_STRAF</name>
<accession>A0A5A7QNX6</accession>
<dbReference type="Proteomes" id="UP000325081">
    <property type="component" value="Unassembled WGS sequence"/>
</dbReference>
<comment type="caution">
    <text evidence="1">The sequence shown here is derived from an EMBL/GenBank/DDBJ whole genome shotgun (WGS) entry which is preliminary data.</text>
</comment>
<gene>
    <name evidence="1" type="ORF">STAS_23146</name>
</gene>
<protein>
    <submittedName>
        <fullName evidence="1">DNA topoisomerase 4 subunit B</fullName>
    </submittedName>
</protein>
<evidence type="ECO:0000313" key="1">
    <source>
        <dbReference type="EMBL" id="GER46137.1"/>
    </source>
</evidence>
<keyword evidence="1" id="KW-0413">Isomerase</keyword>
<keyword evidence="2" id="KW-1185">Reference proteome</keyword>
<proteinExistence type="predicted"/>
<reference evidence="2" key="1">
    <citation type="journal article" date="2019" name="Curr. Biol.">
        <title>Genome Sequence of Striga asiatica Provides Insight into the Evolution of Plant Parasitism.</title>
        <authorList>
            <person name="Yoshida S."/>
            <person name="Kim S."/>
            <person name="Wafula E.K."/>
            <person name="Tanskanen J."/>
            <person name="Kim Y.M."/>
            <person name="Honaas L."/>
            <person name="Yang Z."/>
            <person name="Spallek T."/>
            <person name="Conn C.E."/>
            <person name="Ichihashi Y."/>
            <person name="Cheong K."/>
            <person name="Cui S."/>
            <person name="Der J.P."/>
            <person name="Gundlach H."/>
            <person name="Jiao Y."/>
            <person name="Hori C."/>
            <person name="Ishida J.K."/>
            <person name="Kasahara H."/>
            <person name="Kiba T."/>
            <person name="Kim M.S."/>
            <person name="Koo N."/>
            <person name="Laohavisit A."/>
            <person name="Lee Y.H."/>
            <person name="Lumba S."/>
            <person name="McCourt P."/>
            <person name="Mortimer J.C."/>
            <person name="Mutuku J.M."/>
            <person name="Nomura T."/>
            <person name="Sasaki-Sekimoto Y."/>
            <person name="Seto Y."/>
            <person name="Wang Y."/>
            <person name="Wakatake T."/>
            <person name="Sakakibara H."/>
            <person name="Demura T."/>
            <person name="Yamaguchi S."/>
            <person name="Yoneyama K."/>
            <person name="Manabe R.I."/>
            <person name="Nelson D.C."/>
            <person name="Schulman A.H."/>
            <person name="Timko M.P."/>
            <person name="dePamphilis C.W."/>
            <person name="Choi D."/>
            <person name="Shirasu K."/>
        </authorList>
    </citation>
    <scope>NUCLEOTIDE SEQUENCE [LARGE SCALE GENOMIC DNA]</scope>
    <source>
        <strain evidence="2">cv. UVA1</strain>
    </source>
</reference>
<evidence type="ECO:0000313" key="2">
    <source>
        <dbReference type="Proteomes" id="UP000325081"/>
    </source>
</evidence>
<dbReference type="EMBL" id="BKCP01007405">
    <property type="protein sequence ID" value="GER46137.1"/>
    <property type="molecule type" value="Genomic_DNA"/>
</dbReference>
<organism evidence="1 2">
    <name type="scientific">Striga asiatica</name>
    <name type="common">Asiatic witchweed</name>
    <name type="synonym">Buchnera asiatica</name>
    <dbReference type="NCBI Taxonomy" id="4170"/>
    <lineage>
        <taxon>Eukaryota</taxon>
        <taxon>Viridiplantae</taxon>
        <taxon>Streptophyta</taxon>
        <taxon>Embryophyta</taxon>
        <taxon>Tracheophyta</taxon>
        <taxon>Spermatophyta</taxon>
        <taxon>Magnoliopsida</taxon>
        <taxon>eudicotyledons</taxon>
        <taxon>Gunneridae</taxon>
        <taxon>Pentapetalae</taxon>
        <taxon>asterids</taxon>
        <taxon>lamiids</taxon>
        <taxon>Lamiales</taxon>
        <taxon>Orobanchaceae</taxon>
        <taxon>Buchnereae</taxon>
        <taxon>Striga</taxon>
    </lineage>
</organism>
<feature type="non-terminal residue" evidence="1">
    <location>
        <position position="1"/>
    </location>
</feature>
<dbReference type="GO" id="GO:0016853">
    <property type="term" value="F:isomerase activity"/>
    <property type="evidence" value="ECO:0007669"/>
    <property type="project" value="UniProtKB-KW"/>
</dbReference>